<name>A0A239AXN2_9BACT</name>
<dbReference type="Proteomes" id="UP000198324">
    <property type="component" value="Unassembled WGS sequence"/>
</dbReference>
<reference evidence="1 2" key="1">
    <citation type="submission" date="2017-06" db="EMBL/GenBank/DDBJ databases">
        <authorList>
            <person name="Kim H.J."/>
            <person name="Triplett B.A."/>
        </authorList>
    </citation>
    <scope>NUCLEOTIDE SEQUENCE [LARGE SCALE GENOMIC DNA]</scope>
    <source>
        <strain evidence="1 2">DSM 13116</strain>
    </source>
</reference>
<keyword evidence="2" id="KW-1185">Reference proteome</keyword>
<evidence type="ECO:0000313" key="1">
    <source>
        <dbReference type="EMBL" id="SNR99738.1"/>
    </source>
</evidence>
<organism evidence="1 2">
    <name type="scientific">Humidesulfovibrio mexicanus</name>
    <dbReference type="NCBI Taxonomy" id="147047"/>
    <lineage>
        <taxon>Bacteria</taxon>
        <taxon>Pseudomonadati</taxon>
        <taxon>Thermodesulfobacteriota</taxon>
        <taxon>Desulfovibrionia</taxon>
        <taxon>Desulfovibrionales</taxon>
        <taxon>Desulfovibrionaceae</taxon>
        <taxon>Humidesulfovibrio</taxon>
    </lineage>
</organism>
<dbReference type="AlphaFoldDB" id="A0A239AXN2"/>
<dbReference type="RefSeq" id="WP_089274459.1">
    <property type="nucleotide sequence ID" value="NZ_FZOC01000004.1"/>
</dbReference>
<dbReference type="EMBL" id="FZOC01000004">
    <property type="protein sequence ID" value="SNR99738.1"/>
    <property type="molecule type" value="Genomic_DNA"/>
</dbReference>
<gene>
    <name evidence="1" type="ORF">SAMN04488503_2255</name>
</gene>
<sequence>MKIITAIFDAAECPLVTLREAARCERESGDGSFSVEVNEVVINASGDYKLTFACGEQHQVMRLIGCVAALGHAGLIEVKEG</sequence>
<protein>
    <submittedName>
        <fullName evidence="1">Uncharacterized protein</fullName>
    </submittedName>
</protein>
<accession>A0A239AXN2</accession>
<evidence type="ECO:0000313" key="2">
    <source>
        <dbReference type="Proteomes" id="UP000198324"/>
    </source>
</evidence>
<proteinExistence type="predicted"/>